<evidence type="ECO:0000313" key="4">
    <source>
        <dbReference type="EMBL" id="SEI42260.1"/>
    </source>
</evidence>
<protein>
    <submittedName>
        <fullName evidence="4">Fe-S cluster assembly protein SufD</fullName>
    </submittedName>
</protein>
<reference evidence="5" key="1">
    <citation type="submission" date="2016-10" db="EMBL/GenBank/DDBJ databases">
        <authorList>
            <person name="Varghese N."/>
            <person name="Submissions S."/>
        </authorList>
    </citation>
    <scope>NUCLEOTIDE SEQUENCE [LARGE SCALE GENOMIC DNA]</scope>
    <source>
        <strain evidence="5">DSM 7165</strain>
    </source>
</reference>
<dbReference type="Pfam" id="PF01458">
    <property type="entry name" value="SUFBD_core"/>
    <property type="match status" value="1"/>
</dbReference>
<dbReference type="RefSeq" id="WP_093308309.1">
    <property type="nucleotide sequence ID" value="NZ_FNYH01000001.1"/>
</dbReference>
<dbReference type="InterPro" id="IPR055346">
    <property type="entry name" value="Fe-S_cluster_assembly_SufBD"/>
</dbReference>
<dbReference type="Pfam" id="PF19295">
    <property type="entry name" value="SufBD_N"/>
    <property type="match status" value="1"/>
</dbReference>
<sequence>MNQIERLGDLPSLLADPQQQAKLTPQQAQAAQEFCRLGWPTTRDENWKYADLKALLKQGFQWDPSLVKLEDTQLEAAWLPLATAAIRLVFVNGVFAPEHSQQTAHAQVSYQVTTPAEHPLTAAYPAQVAQDKKANAQAAFCALNQALGKTQLQLKVQGCLDTPIYLVYLSTQASEQAYLSLSQLKVEVASGAQATLIEHHLSLGSPNNCSHRQAQIQLDAGAQLKHYYIQELANTDQHLSQLDVYQTRDSHFTSQHINLGGKWVRHDLDVVLAEPGAHVELDGLFFAAGRQFIDTHTRINHAAGHTYSQENYKGILNAKAQGVFNGRVLVQPQSQKIEAHQNNANLLLADGAQINTKPELEIYADDVKCSHGATTGRLNEEAVFALRSRGIDETQARGLLTLAFANEILDNIEILAIHQRIEEAIAGRLPAAYNLKGVL</sequence>
<gene>
    <name evidence="4" type="ORF">SAMN05421831_101445</name>
</gene>
<dbReference type="GO" id="GO:0016226">
    <property type="term" value="P:iron-sulfur cluster assembly"/>
    <property type="evidence" value="ECO:0007669"/>
    <property type="project" value="InterPro"/>
</dbReference>
<name>A0A1H6QRZ4_9GAMM</name>
<evidence type="ECO:0000259" key="3">
    <source>
        <dbReference type="Pfam" id="PF19295"/>
    </source>
</evidence>
<dbReference type="NCBIfam" id="TIGR01981">
    <property type="entry name" value="sufD"/>
    <property type="match status" value="1"/>
</dbReference>
<dbReference type="OrthoDB" id="9768262at2"/>
<keyword evidence="5" id="KW-1185">Reference proteome</keyword>
<proteinExistence type="inferred from homology"/>
<dbReference type="InterPro" id="IPR045595">
    <property type="entry name" value="SufBD_N"/>
</dbReference>
<evidence type="ECO:0000256" key="1">
    <source>
        <dbReference type="ARBA" id="ARBA00043967"/>
    </source>
</evidence>
<dbReference type="AlphaFoldDB" id="A0A1H6QRZ4"/>
<feature type="domain" description="SUF system FeS cluster assembly SufBD N-terminal" evidence="3">
    <location>
        <begin position="21"/>
        <end position="148"/>
    </location>
</feature>
<evidence type="ECO:0000259" key="2">
    <source>
        <dbReference type="Pfam" id="PF01458"/>
    </source>
</evidence>
<dbReference type="PANTHER" id="PTHR43575:SF1">
    <property type="entry name" value="PROTEIN ABCI7, CHLOROPLASTIC"/>
    <property type="match status" value="1"/>
</dbReference>
<dbReference type="SUPFAM" id="SSF101960">
    <property type="entry name" value="Stabilizer of iron transporter SufD"/>
    <property type="match status" value="1"/>
</dbReference>
<organism evidence="4 5">
    <name type="scientific">Allopseudospirillum japonicum</name>
    <dbReference type="NCBI Taxonomy" id="64971"/>
    <lineage>
        <taxon>Bacteria</taxon>
        <taxon>Pseudomonadati</taxon>
        <taxon>Pseudomonadota</taxon>
        <taxon>Gammaproteobacteria</taxon>
        <taxon>Oceanospirillales</taxon>
        <taxon>Oceanospirillaceae</taxon>
        <taxon>Allopseudospirillum</taxon>
    </lineage>
</organism>
<evidence type="ECO:0000313" key="5">
    <source>
        <dbReference type="Proteomes" id="UP000242999"/>
    </source>
</evidence>
<dbReference type="InterPro" id="IPR000825">
    <property type="entry name" value="SUF_FeS_clus_asmbl_SufBD_core"/>
</dbReference>
<dbReference type="Proteomes" id="UP000242999">
    <property type="component" value="Unassembled WGS sequence"/>
</dbReference>
<dbReference type="STRING" id="64971.SAMN05421831_101445"/>
<dbReference type="InterPro" id="IPR037284">
    <property type="entry name" value="SUF_FeS_clus_asmbl_SufBD_sf"/>
</dbReference>
<dbReference type="PANTHER" id="PTHR43575">
    <property type="entry name" value="PROTEIN ABCI7, CHLOROPLASTIC"/>
    <property type="match status" value="1"/>
</dbReference>
<feature type="domain" description="SUF system FeS cluster assembly SufBD core" evidence="2">
    <location>
        <begin position="178"/>
        <end position="404"/>
    </location>
</feature>
<accession>A0A1H6QRZ4</accession>
<dbReference type="EMBL" id="FNYH01000001">
    <property type="protein sequence ID" value="SEI42260.1"/>
    <property type="molecule type" value="Genomic_DNA"/>
</dbReference>
<comment type="similarity">
    <text evidence="1">Belongs to the iron-sulfur cluster assembly SufBD family.</text>
</comment>
<dbReference type="InterPro" id="IPR011542">
    <property type="entry name" value="SUF_FeS_clus_asmbl_SufD"/>
</dbReference>